<dbReference type="PANTHER" id="PTHR12613:SF0">
    <property type="entry name" value="ERO1-LIKE PROTEIN"/>
    <property type="match status" value="1"/>
</dbReference>
<reference evidence="18" key="2">
    <citation type="journal article" date="2011" name="Proc. Natl. Acad. Sci. U.S.A.">
        <title>Obligate biotrophy features unraveled by the genomic analysis of rust fungi.</title>
        <authorList>
            <person name="Duplessis S."/>
            <person name="Cuomo C.A."/>
            <person name="Lin Y.-C."/>
            <person name="Aerts A."/>
            <person name="Tisserant E."/>
            <person name="Veneault-Fourrey C."/>
            <person name="Joly D.L."/>
            <person name="Hacquard S."/>
            <person name="Amselem J."/>
            <person name="Cantarel B.L."/>
            <person name="Chiu R."/>
            <person name="Coutinho P.M."/>
            <person name="Feau N."/>
            <person name="Field M."/>
            <person name="Frey P."/>
            <person name="Gelhaye E."/>
            <person name="Goldberg J."/>
            <person name="Grabherr M.G."/>
            <person name="Kodira C.D."/>
            <person name="Kohler A."/>
            <person name="Kuees U."/>
            <person name="Lindquist E.A."/>
            <person name="Lucas S.M."/>
            <person name="Mago R."/>
            <person name="Mauceli E."/>
            <person name="Morin E."/>
            <person name="Murat C."/>
            <person name="Pangilinan J.L."/>
            <person name="Park R."/>
            <person name="Pearson M."/>
            <person name="Quesneville H."/>
            <person name="Rouhier N."/>
            <person name="Sakthikumar S."/>
            <person name="Salamov A.A."/>
            <person name="Schmutz J."/>
            <person name="Selles B."/>
            <person name="Shapiro H."/>
            <person name="Tanguay P."/>
            <person name="Tuskan G.A."/>
            <person name="Henrissat B."/>
            <person name="Van de Peer Y."/>
            <person name="Rouze P."/>
            <person name="Ellis J.G."/>
            <person name="Dodds P.N."/>
            <person name="Schein J.E."/>
            <person name="Zhong S."/>
            <person name="Hamelin R.C."/>
            <person name="Grigoriev I.V."/>
            <person name="Szabo L.J."/>
            <person name="Martin F."/>
        </authorList>
    </citation>
    <scope>NUCLEOTIDE SEQUENCE [LARGE SCALE GENOMIC DNA]</scope>
    <source>
        <strain evidence="18">CRL 75-36-700-3 / race SCCL</strain>
    </source>
</reference>
<evidence type="ECO:0000256" key="8">
    <source>
        <dbReference type="ARBA" id="ARBA00022824"/>
    </source>
</evidence>
<feature type="region of interest" description="Disordered" evidence="16">
    <location>
        <begin position="1"/>
        <end position="34"/>
    </location>
</feature>
<feature type="compositionally biased region" description="Polar residues" evidence="16">
    <location>
        <begin position="13"/>
        <end position="34"/>
    </location>
</feature>
<dbReference type="GO" id="GO:0015035">
    <property type="term" value="F:protein-disulfide reductase activity"/>
    <property type="evidence" value="ECO:0000318"/>
    <property type="project" value="GO_Central"/>
</dbReference>
<dbReference type="GO" id="GO:0034975">
    <property type="term" value="P:protein folding in endoplasmic reticulum"/>
    <property type="evidence" value="ECO:0000318"/>
    <property type="project" value="GO_Central"/>
</dbReference>
<evidence type="ECO:0000256" key="16">
    <source>
        <dbReference type="SAM" id="MobiDB-lite"/>
    </source>
</evidence>
<feature type="region of interest" description="Disordered" evidence="16">
    <location>
        <begin position="548"/>
        <end position="633"/>
    </location>
</feature>
<dbReference type="VEuPathDB" id="FungiDB:PGTG_09233"/>
<evidence type="ECO:0000256" key="11">
    <source>
        <dbReference type="ARBA" id="ARBA00023002"/>
    </source>
</evidence>
<evidence type="ECO:0000313" key="17">
    <source>
        <dbReference type="EMBL" id="EFP83280.2"/>
    </source>
</evidence>
<comment type="subunit">
    <text evidence="4">May function both as a monomer and a homodimer.</text>
</comment>
<dbReference type="OrthoDB" id="269384at2759"/>
<feature type="region of interest" description="Disordered" evidence="16">
    <location>
        <begin position="693"/>
        <end position="713"/>
    </location>
</feature>
<keyword evidence="6" id="KW-0285">Flavoprotein</keyword>
<evidence type="ECO:0000313" key="18">
    <source>
        <dbReference type="Proteomes" id="UP000008783"/>
    </source>
</evidence>
<evidence type="ECO:0000256" key="5">
    <source>
        <dbReference type="ARBA" id="ARBA00022448"/>
    </source>
</evidence>
<sequence>MTPLDAKPPSRLASPSTSTQPDPRPDNSTTNQTSQPSQIIYFSFYISEHLDISTQDTPQSTHKEDRYPPRTSIYPEMHHPHRTKRNSILTTTLILFHSSALVSSFESPPTIPTQQLTCKPTGLIQDTSCNFETIDEVNRKLHSEISDAVQLPIFRYHKVDLYRECPFWSEDGLCGNRACAVDELDQNDIPAYWRNSELSDLKTSSLKDIPIDMKDKCVVKEQDYCVLDGDNGMPSNGVYVDLLANPERFTGYSGKSAQRIWRAIYEDNCFDVPQRPAFSPFSTPPPSSRAGLDPHPDLVEPGNADNGTCLEKRVYYKLLSGLHTSISMHICDEYLDPSTGQWVPNLQCYLNRIGLYPERLENLYFTYTLMLRALSRSASYLSSPRVELCTGDVQSDSLTRKSLDRLIAIAHSYPVTFDETSMFKSNPHGHNTLKDEFKEHFRNVSRIMDCVGCDKCRLWGKLQVMGLATGLKLLFEYEEGSQDHSNFHLTRPELLGFINTLNRLSESLAAVDKFTKLWEQRFAEGTLPNQIRDEKFDGLASGKAAQAISLSPGLSPRPQSPFAGMPATEKEKPKKPKTKLDSKPNDQSSKPTASPPLSSTNSQTPPSPSNSKAKLTYSSNTHSPSNNRSDPTIQSNIRSHVIDLGLLVRPASKMFKMFSDKCKESFAMCSHWVHSLLGQMKTLVFLSRSHNQNHHFQDQDLHQRSSRKEKNEL</sequence>
<feature type="compositionally biased region" description="Polar residues" evidence="16">
    <location>
        <begin position="612"/>
        <end position="633"/>
    </location>
</feature>
<keyword evidence="8" id="KW-0256">Endoplasmic reticulum</keyword>
<evidence type="ECO:0000256" key="1">
    <source>
        <dbReference type="ARBA" id="ARBA00001974"/>
    </source>
</evidence>
<dbReference type="InParanoid" id="E3KG09"/>
<proteinExistence type="inferred from homology"/>
<dbReference type="eggNOG" id="KOG2608">
    <property type="taxonomic scope" value="Eukaryota"/>
</dbReference>
<evidence type="ECO:0000256" key="12">
    <source>
        <dbReference type="ARBA" id="ARBA00023136"/>
    </source>
</evidence>
<evidence type="ECO:0000256" key="10">
    <source>
        <dbReference type="ARBA" id="ARBA00022982"/>
    </source>
</evidence>
<evidence type="ECO:0000256" key="6">
    <source>
        <dbReference type="ARBA" id="ARBA00022630"/>
    </source>
</evidence>
<accession>E3KG09</accession>
<evidence type="ECO:0000256" key="3">
    <source>
        <dbReference type="ARBA" id="ARBA00008277"/>
    </source>
</evidence>
<dbReference type="HOGENOM" id="CLU_023061_1_1_1"/>
<feature type="compositionally biased region" description="Low complexity" evidence="16">
    <location>
        <begin position="595"/>
        <end position="604"/>
    </location>
</feature>
<keyword evidence="15" id="KW-0676">Redox-active center</keyword>
<keyword evidence="11" id="KW-0560">Oxidoreductase</keyword>
<dbReference type="KEGG" id="pgr:PGTG_09233"/>
<keyword evidence="12" id="KW-0472">Membrane</keyword>
<dbReference type="GO" id="GO:0071949">
    <property type="term" value="F:FAD binding"/>
    <property type="evidence" value="ECO:0007669"/>
    <property type="project" value="InterPro"/>
</dbReference>
<keyword evidence="5" id="KW-0813">Transport</keyword>
<gene>
    <name evidence="17" type="ORF">PGTG_09233</name>
</gene>
<dbReference type="AlphaFoldDB" id="E3KG09"/>
<dbReference type="STRING" id="418459.E3KG09"/>
<dbReference type="PANTHER" id="PTHR12613">
    <property type="entry name" value="ERO1-RELATED"/>
    <property type="match status" value="1"/>
</dbReference>
<dbReference type="Proteomes" id="UP000008783">
    <property type="component" value="Unassembled WGS sequence"/>
</dbReference>
<evidence type="ECO:0000256" key="9">
    <source>
        <dbReference type="ARBA" id="ARBA00022827"/>
    </source>
</evidence>
<evidence type="ECO:0000256" key="4">
    <source>
        <dbReference type="ARBA" id="ARBA00011802"/>
    </source>
</evidence>
<keyword evidence="14" id="KW-0325">Glycoprotein</keyword>
<keyword evidence="9" id="KW-0274">FAD</keyword>
<comment type="similarity">
    <text evidence="3">Belongs to the EROs family.</text>
</comment>
<dbReference type="InterPro" id="IPR037192">
    <property type="entry name" value="ERO1-like_sf"/>
</dbReference>
<dbReference type="FunCoup" id="E3KG09">
    <property type="interactions" value="375"/>
</dbReference>
<keyword evidence="7" id="KW-0732">Signal</keyword>
<dbReference type="RefSeq" id="XP_003327699.2">
    <property type="nucleotide sequence ID" value="XM_003327651.2"/>
</dbReference>
<name>E3KG09_PUCGT</name>
<dbReference type="GO" id="GO:0016972">
    <property type="term" value="F:thiol oxidase activity"/>
    <property type="evidence" value="ECO:0007669"/>
    <property type="project" value="InterPro"/>
</dbReference>
<dbReference type="GO" id="GO:0005789">
    <property type="term" value="C:endoplasmic reticulum membrane"/>
    <property type="evidence" value="ECO:0000318"/>
    <property type="project" value="GO_Central"/>
</dbReference>
<comment type="subcellular location">
    <subcellularLocation>
        <location evidence="2">Endoplasmic reticulum membrane</location>
        <topology evidence="2">Peripheral membrane protein</topology>
        <orientation evidence="2">Lumenal side</orientation>
    </subcellularLocation>
</comment>
<keyword evidence="18" id="KW-1185">Reference proteome</keyword>
<dbReference type="EMBL" id="DS178285">
    <property type="protein sequence ID" value="EFP83280.2"/>
    <property type="molecule type" value="Genomic_DNA"/>
</dbReference>
<reference key="1">
    <citation type="submission" date="2007-01" db="EMBL/GenBank/DDBJ databases">
        <title>The Genome Sequence of Puccinia graminis f. sp. tritici Strain CRL 75-36-700-3.</title>
        <authorList>
            <consortium name="The Broad Institute Genome Sequencing Platform"/>
            <person name="Birren B."/>
            <person name="Lander E."/>
            <person name="Galagan J."/>
            <person name="Nusbaum C."/>
            <person name="Devon K."/>
            <person name="Cuomo C."/>
            <person name="Jaffe D."/>
            <person name="Butler J."/>
            <person name="Alvarez P."/>
            <person name="Gnerre S."/>
            <person name="Grabherr M."/>
            <person name="Mauceli E."/>
            <person name="Brockman W."/>
            <person name="Young S."/>
            <person name="LaButti K."/>
            <person name="Sykes S."/>
            <person name="DeCaprio D."/>
            <person name="Crawford M."/>
            <person name="Koehrsen M."/>
            <person name="Engels R."/>
            <person name="Montgomery P."/>
            <person name="Pearson M."/>
            <person name="Howarth C."/>
            <person name="Larson L."/>
            <person name="White J."/>
            <person name="Zeng Q."/>
            <person name="Kodira C."/>
            <person name="Yandava C."/>
            <person name="Alvarado L."/>
            <person name="O'Leary S."/>
            <person name="Szabo L."/>
            <person name="Dean R."/>
            <person name="Schein J."/>
        </authorList>
    </citation>
    <scope>NUCLEOTIDE SEQUENCE</scope>
    <source>
        <strain>CRL 75-36-700-3</strain>
    </source>
</reference>
<evidence type="ECO:0008006" key="19">
    <source>
        <dbReference type="Google" id="ProtNLM"/>
    </source>
</evidence>
<keyword evidence="10" id="KW-0249">Electron transport</keyword>
<evidence type="ECO:0000256" key="7">
    <source>
        <dbReference type="ARBA" id="ARBA00022729"/>
    </source>
</evidence>
<feature type="compositionally biased region" description="Basic and acidic residues" evidence="16">
    <location>
        <begin position="695"/>
        <end position="713"/>
    </location>
</feature>
<dbReference type="InterPro" id="IPR007266">
    <property type="entry name" value="Ero1"/>
</dbReference>
<organism evidence="17 18">
    <name type="scientific">Puccinia graminis f. sp. tritici (strain CRL 75-36-700-3 / race SCCL)</name>
    <name type="common">Black stem rust fungus</name>
    <dbReference type="NCBI Taxonomy" id="418459"/>
    <lineage>
        <taxon>Eukaryota</taxon>
        <taxon>Fungi</taxon>
        <taxon>Dikarya</taxon>
        <taxon>Basidiomycota</taxon>
        <taxon>Pucciniomycotina</taxon>
        <taxon>Pucciniomycetes</taxon>
        <taxon>Pucciniales</taxon>
        <taxon>Pucciniaceae</taxon>
        <taxon>Puccinia</taxon>
    </lineage>
</organism>
<feature type="region of interest" description="Disordered" evidence="16">
    <location>
        <begin position="52"/>
        <end position="78"/>
    </location>
</feature>
<evidence type="ECO:0000256" key="15">
    <source>
        <dbReference type="ARBA" id="ARBA00023284"/>
    </source>
</evidence>
<dbReference type="GeneID" id="10544995"/>
<comment type="cofactor">
    <cofactor evidence="1">
        <name>FAD</name>
        <dbReference type="ChEBI" id="CHEBI:57692"/>
    </cofactor>
</comment>
<keyword evidence="13" id="KW-1015">Disulfide bond</keyword>
<dbReference type="Pfam" id="PF04137">
    <property type="entry name" value="ERO1"/>
    <property type="match status" value="1"/>
</dbReference>
<evidence type="ECO:0000256" key="13">
    <source>
        <dbReference type="ARBA" id="ARBA00023157"/>
    </source>
</evidence>
<protein>
    <recommendedName>
        <fullName evidence="19">Endoplasmic oxidoreductin-1</fullName>
    </recommendedName>
</protein>
<evidence type="ECO:0000256" key="14">
    <source>
        <dbReference type="ARBA" id="ARBA00023180"/>
    </source>
</evidence>
<evidence type="ECO:0000256" key="2">
    <source>
        <dbReference type="ARBA" id="ARBA00004367"/>
    </source>
</evidence>
<dbReference type="SUPFAM" id="SSF110019">
    <property type="entry name" value="ERO1-like"/>
    <property type="match status" value="1"/>
</dbReference>
<feature type="compositionally biased region" description="Basic and acidic residues" evidence="16">
    <location>
        <begin position="568"/>
        <end position="584"/>
    </location>
</feature>